<evidence type="ECO:0008006" key="5">
    <source>
        <dbReference type="Google" id="ProtNLM"/>
    </source>
</evidence>
<dbReference type="Gene3D" id="3.40.50.1110">
    <property type="entry name" value="SGNH hydrolase"/>
    <property type="match status" value="1"/>
</dbReference>
<accession>A0ABS8KVT4</accession>
<gene>
    <name evidence="3" type="ORF">LJ725_14560</name>
</gene>
<keyword evidence="4" id="KW-1185">Reference proteome</keyword>
<keyword evidence="2" id="KW-1133">Transmembrane helix</keyword>
<dbReference type="RefSeq" id="WP_230551367.1">
    <property type="nucleotide sequence ID" value="NZ_JAJISD010000006.1"/>
</dbReference>
<protein>
    <recommendedName>
        <fullName evidence="5">SGNH hydrolase-type esterase domain-containing protein</fullName>
    </recommendedName>
</protein>
<evidence type="ECO:0000313" key="4">
    <source>
        <dbReference type="Proteomes" id="UP001198862"/>
    </source>
</evidence>
<feature type="region of interest" description="Disordered" evidence="1">
    <location>
        <begin position="1"/>
        <end position="27"/>
    </location>
</feature>
<feature type="transmembrane region" description="Helical" evidence="2">
    <location>
        <begin position="83"/>
        <end position="101"/>
    </location>
</feature>
<name>A0ABS8KVT4_9HYPH</name>
<keyword evidence="2" id="KW-0812">Transmembrane</keyword>
<sequence length="429" mass="47562">MGADRQGERRQGGRLRTSEPTPAPARRPYPGRAVAGVLFFLGCLPALGFWLAVTWASSVLGAMALLAVWFLLMLAAAPRLRNLSLLLFTLSAGMLAAELLLRTDLMNRFVEERDLAQFRRGLATTLDPLIVPDPALAFRMLPNREARATAVKNGRTIYDVIYSTDEHGFRNVPPDGKPGGETPVLILGDSFAFGAGLPDRETLAWYLRELSDSRLQPVNLAVKGYGIHQVLRQIEMGEPRRAGFARYPWAILSIVDDHVLRVAGRVQWLRDSPRYVVEPDGRLTARGTWVQPSDFVESLLVGSRLFALAWKLFVDEEGERRLFARILREIRDRLAADYGARLVVLYYSGETWRGDVAGWRATMVPLLCNAGVTVLDVNALLPDPPSSIDLYYMPDDGHPTGLLNRTLAAALTADFRQGAVERGRLACGR</sequence>
<keyword evidence="2" id="KW-0472">Membrane</keyword>
<comment type="caution">
    <text evidence="3">The sequence shown here is derived from an EMBL/GenBank/DDBJ whole genome shotgun (WGS) entry which is preliminary data.</text>
</comment>
<reference evidence="3 4" key="1">
    <citation type="submission" date="2021-11" db="EMBL/GenBank/DDBJ databases">
        <authorList>
            <person name="Lee D.-H."/>
            <person name="Kim S.-B."/>
        </authorList>
    </citation>
    <scope>NUCLEOTIDE SEQUENCE [LARGE SCALE GENOMIC DNA]</scope>
    <source>
        <strain evidence="3 4">KCTC 52223</strain>
    </source>
</reference>
<evidence type="ECO:0000313" key="3">
    <source>
        <dbReference type="EMBL" id="MCC8430194.1"/>
    </source>
</evidence>
<dbReference type="InterPro" id="IPR036514">
    <property type="entry name" value="SGNH_hydro_sf"/>
</dbReference>
<proteinExistence type="predicted"/>
<dbReference type="Proteomes" id="UP001198862">
    <property type="component" value="Unassembled WGS sequence"/>
</dbReference>
<evidence type="ECO:0000256" key="2">
    <source>
        <dbReference type="SAM" id="Phobius"/>
    </source>
</evidence>
<dbReference type="SUPFAM" id="SSF52266">
    <property type="entry name" value="SGNH hydrolase"/>
    <property type="match status" value="1"/>
</dbReference>
<feature type="compositionally biased region" description="Basic and acidic residues" evidence="1">
    <location>
        <begin position="1"/>
        <end position="11"/>
    </location>
</feature>
<feature type="transmembrane region" description="Helical" evidence="2">
    <location>
        <begin position="33"/>
        <end position="53"/>
    </location>
</feature>
<organism evidence="3 4">
    <name type="scientific">Reyranella aquatilis</name>
    <dbReference type="NCBI Taxonomy" id="2035356"/>
    <lineage>
        <taxon>Bacteria</taxon>
        <taxon>Pseudomonadati</taxon>
        <taxon>Pseudomonadota</taxon>
        <taxon>Alphaproteobacteria</taxon>
        <taxon>Hyphomicrobiales</taxon>
        <taxon>Reyranellaceae</taxon>
        <taxon>Reyranella</taxon>
    </lineage>
</organism>
<dbReference type="EMBL" id="JAJISD010000006">
    <property type="protein sequence ID" value="MCC8430194.1"/>
    <property type="molecule type" value="Genomic_DNA"/>
</dbReference>
<feature type="transmembrane region" description="Helical" evidence="2">
    <location>
        <begin position="59"/>
        <end position="76"/>
    </location>
</feature>
<evidence type="ECO:0000256" key="1">
    <source>
        <dbReference type="SAM" id="MobiDB-lite"/>
    </source>
</evidence>